<gene>
    <name evidence="9" type="ordered locus">Metfor_0501</name>
</gene>
<feature type="transmembrane region" description="Helical" evidence="6">
    <location>
        <begin position="20"/>
        <end position="41"/>
    </location>
</feature>
<dbReference type="InterPro" id="IPR002524">
    <property type="entry name" value="Cation_efflux"/>
</dbReference>
<dbReference type="GO" id="GO:0016020">
    <property type="term" value="C:membrane"/>
    <property type="evidence" value="ECO:0007669"/>
    <property type="project" value="UniProtKB-SubCell"/>
</dbReference>
<keyword evidence="2" id="KW-0813">Transport</keyword>
<dbReference type="SUPFAM" id="SSF161111">
    <property type="entry name" value="Cation efflux protein transmembrane domain-like"/>
    <property type="match status" value="1"/>
</dbReference>
<evidence type="ECO:0000313" key="10">
    <source>
        <dbReference type="Proteomes" id="UP000010824"/>
    </source>
</evidence>
<dbReference type="Gene3D" id="3.30.70.1350">
    <property type="entry name" value="Cation efflux protein, cytoplasmic domain"/>
    <property type="match status" value="1"/>
</dbReference>
<evidence type="ECO:0000313" key="9">
    <source>
        <dbReference type="EMBL" id="AGB01571.1"/>
    </source>
</evidence>
<dbReference type="STRING" id="593750.Metfor_0501"/>
<dbReference type="Gene3D" id="1.20.1510.10">
    <property type="entry name" value="Cation efflux protein transmembrane domain"/>
    <property type="match status" value="1"/>
</dbReference>
<dbReference type="SUPFAM" id="SSF160240">
    <property type="entry name" value="Cation efflux protein cytoplasmic domain-like"/>
    <property type="match status" value="1"/>
</dbReference>
<dbReference type="PANTHER" id="PTHR43840:SF15">
    <property type="entry name" value="MITOCHONDRIAL METAL TRANSPORTER 1-RELATED"/>
    <property type="match status" value="1"/>
</dbReference>
<evidence type="ECO:0000259" key="7">
    <source>
        <dbReference type="Pfam" id="PF01545"/>
    </source>
</evidence>
<feature type="transmembrane region" description="Helical" evidence="6">
    <location>
        <begin position="122"/>
        <end position="140"/>
    </location>
</feature>
<evidence type="ECO:0000256" key="1">
    <source>
        <dbReference type="ARBA" id="ARBA00004141"/>
    </source>
</evidence>
<evidence type="ECO:0000259" key="8">
    <source>
        <dbReference type="Pfam" id="PF16916"/>
    </source>
</evidence>
<dbReference type="InterPro" id="IPR036837">
    <property type="entry name" value="Cation_efflux_CTD_sf"/>
</dbReference>
<evidence type="ECO:0000256" key="3">
    <source>
        <dbReference type="ARBA" id="ARBA00022692"/>
    </source>
</evidence>
<accession>L0HCP6</accession>
<dbReference type="InParanoid" id="L0HCP6"/>
<dbReference type="InterPro" id="IPR027470">
    <property type="entry name" value="Cation_efflux_CTD"/>
</dbReference>
<organism evidence="9 10">
    <name type="scientific">Methanoregula formicica (strain DSM 22288 / NBRC 105244 / SMSP)</name>
    <dbReference type="NCBI Taxonomy" id="593750"/>
    <lineage>
        <taxon>Archaea</taxon>
        <taxon>Methanobacteriati</taxon>
        <taxon>Methanobacteriota</taxon>
        <taxon>Stenosarchaea group</taxon>
        <taxon>Methanomicrobia</taxon>
        <taxon>Methanomicrobiales</taxon>
        <taxon>Methanoregulaceae</taxon>
        <taxon>Methanoregula</taxon>
    </lineage>
</organism>
<proteinExistence type="predicted"/>
<dbReference type="OrthoDB" id="116945at2157"/>
<keyword evidence="10" id="KW-1185">Reference proteome</keyword>
<feature type="domain" description="Cation efflux protein transmembrane" evidence="7">
    <location>
        <begin position="22"/>
        <end position="220"/>
    </location>
</feature>
<dbReference type="EMBL" id="CP003167">
    <property type="protein sequence ID" value="AGB01571.1"/>
    <property type="molecule type" value="Genomic_DNA"/>
</dbReference>
<sequence precursor="true">MQPDGNASGNREPKESREKLVFTGFCMDLLILVPETAALILSGSAALLSDVFKCANEILATLFALLIIRRMKAGGKFTYDYGMGKFETLTRIITGSVMVVSIIILVLFTIQRLMHPEKFEMIAAYIGIPLMIFASIADYHHWHAYHRRSKEDPSPIMEAQWRLRRAKTFSNLLLLFALTFSVICIQYEWAHYIDPIVSFVIIGFLLFAGYREFSSSLPDLFDKTLDEELQLVILRELSGSFDKYDEFHGVRSRRSGSRIYIEIFLGFDPEQKMGDVQQFATTLKRSLENEIAGSVVSVVLSRE</sequence>
<evidence type="ECO:0000256" key="4">
    <source>
        <dbReference type="ARBA" id="ARBA00022989"/>
    </source>
</evidence>
<dbReference type="eggNOG" id="arCOG01474">
    <property type="taxonomic scope" value="Archaea"/>
</dbReference>
<keyword evidence="4 6" id="KW-1133">Transmembrane helix</keyword>
<protein>
    <submittedName>
        <fullName evidence="9">Cation diffusion facilitator family transporter</fullName>
    </submittedName>
</protein>
<keyword evidence="5 6" id="KW-0472">Membrane</keyword>
<dbReference type="RefSeq" id="WP_015284535.1">
    <property type="nucleotide sequence ID" value="NC_019943.1"/>
</dbReference>
<dbReference type="HOGENOM" id="CLU_078537_0_0_2"/>
<evidence type="ECO:0000256" key="6">
    <source>
        <dbReference type="SAM" id="Phobius"/>
    </source>
</evidence>
<evidence type="ECO:0000256" key="5">
    <source>
        <dbReference type="ARBA" id="ARBA00023136"/>
    </source>
</evidence>
<dbReference type="GeneID" id="14309174"/>
<comment type="subcellular location">
    <subcellularLocation>
        <location evidence="1">Membrane</location>
        <topology evidence="1">Multi-pass membrane protein</topology>
    </subcellularLocation>
</comment>
<dbReference type="Pfam" id="PF16916">
    <property type="entry name" value="ZT_dimer"/>
    <property type="match status" value="1"/>
</dbReference>
<dbReference type="KEGG" id="mfo:Metfor_0501"/>
<dbReference type="InterPro" id="IPR027469">
    <property type="entry name" value="Cation_efflux_TMD_sf"/>
</dbReference>
<dbReference type="PANTHER" id="PTHR43840">
    <property type="entry name" value="MITOCHONDRIAL METAL TRANSPORTER 1-RELATED"/>
    <property type="match status" value="1"/>
</dbReference>
<dbReference type="Pfam" id="PF01545">
    <property type="entry name" value="Cation_efflux"/>
    <property type="match status" value="1"/>
</dbReference>
<evidence type="ECO:0000256" key="2">
    <source>
        <dbReference type="ARBA" id="ARBA00022448"/>
    </source>
</evidence>
<feature type="transmembrane region" description="Helical" evidence="6">
    <location>
        <begin position="196"/>
        <end position="213"/>
    </location>
</feature>
<feature type="domain" description="Cation efflux protein cytoplasmic" evidence="8">
    <location>
        <begin position="234"/>
        <end position="294"/>
    </location>
</feature>
<dbReference type="InterPro" id="IPR058533">
    <property type="entry name" value="Cation_efflux_TM"/>
</dbReference>
<feature type="transmembrane region" description="Helical" evidence="6">
    <location>
        <begin position="89"/>
        <end position="110"/>
    </location>
</feature>
<feature type="transmembrane region" description="Helical" evidence="6">
    <location>
        <begin position="172"/>
        <end position="190"/>
    </location>
</feature>
<reference evidence="9 10" key="2">
    <citation type="journal article" date="2014" name="Genome Announc.">
        <title>Complete Genome Sequence of Methanoregula formicica SMSPT, a Mesophilic Hydrogenotrophic Methanogen Isolated from a Methanogenic Upflow Anaerobic Sludge Blanket Reactor.</title>
        <authorList>
            <person name="Yamamoto K."/>
            <person name="Tamaki H."/>
            <person name="Cadillo-Quiroz H."/>
            <person name="Imachi H."/>
            <person name="Kyrpides N."/>
            <person name="Woyke T."/>
            <person name="Goodwin L."/>
            <person name="Zinder S.H."/>
            <person name="Kamagata Y."/>
            <person name="Liu W.T."/>
        </authorList>
    </citation>
    <scope>NUCLEOTIDE SEQUENCE [LARGE SCALE GENOMIC DNA]</scope>
    <source>
        <strain evidence="10">DSM 22288 / NBRC 105244 / SMSP</strain>
    </source>
</reference>
<name>L0HCP6_METFS</name>
<dbReference type="InterPro" id="IPR050291">
    <property type="entry name" value="CDF_Transporter"/>
</dbReference>
<keyword evidence="3 6" id="KW-0812">Transmembrane</keyword>
<dbReference type="AlphaFoldDB" id="L0HCP6"/>
<dbReference type="Proteomes" id="UP000010824">
    <property type="component" value="Chromosome"/>
</dbReference>
<feature type="transmembrane region" description="Helical" evidence="6">
    <location>
        <begin position="47"/>
        <end position="68"/>
    </location>
</feature>
<dbReference type="NCBIfam" id="TIGR01297">
    <property type="entry name" value="CDF"/>
    <property type="match status" value="1"/>
</dbReference>
<dbReference type="GO" id="GO:0008324">
    <property type="term" value="F:monoatomic cation transmembrane transporter activity"/>
    <property type="evidence" value="ECO:0007669"/>
    <property type="project" value="InterPro"/>
</dbReference>
<reference evidence="10" key="1">
    <citation type="submission" date="2011-12" db="EMBL/GenBank/DDBJ databases">
        <title>Complete sequence of Methanoregula formicicum SMSP.</title>
        <authorList>
            <person name="Lucas S."/>
            <person name="Han J."/>
            <person name="Lapidus A."/>
            <person name="Cheng J.-F."/>
            <person name="Goodwin L."/>
            <person name="Pitluck S."/>
            <person name="Peters L."/>
            <person name="Ovchinnikova G."/>
            <person name="Teshima H."/>
            <person name="Detter J.C."/>
            <person name="Han C."/>
            <person name="Tapia R."/>
            <person name="Land M."/>
            <person name="Hauser L."/>
            <person name="Kyrpides N."/>
            <person name="Ivanova N."/>
            <person name="Pagani I."/>
            <person name="Imachi H."/>
            <person name="Tamaki H."/>
            <person name="Sekiguchi Y."/>
            <person name="Kamagata Y."/>
            <person name="Cadillo-Quiroz H."/>
            <person name="Zinder S."/>
            <person name="Liu W.-T."/>
            <person name="Woyke T."/>
        </authorList>
    </citation>
    <scope>NUCLEOTIDE SEQUENCE [LARGE SCALE GENOMIC DNA]</scope>
    <source>
        <strain evidence="10">DSM 22288 / NBRC 105244 / SMSP</strain>
    </source>
</reference>